<dbReference type="AlphaFoldDB" id="A0A5R9AHC3"/>
<comment type="caution">
    <text evidence="8">The sequence shown here is derived from an EMBL/GenBank/DDBJ whole genome shotgun (WGS) entry which is preliminary data.</text>
</comment>
<dbReference type="Gene3D" id="3.40.190.10">
    <property type="entry name" value="Periplasmic binding protein-like II"/>
    <property type="match status" value="1"/>
</dbReference>
<dbReference type="Proteomes" id="UP000307510">
    <property type="component" value="Unassembled WGS sequence"/>
</dbReference>
<evidence type="ECO:0000256" key="6">
    <source>
        <dbReference type="SAM" id="SignalP"/>
    </source>
</evidence>
<keyword evidence="5" id="KW-0653">Protein transport</keyword>
<comment type="similarity">
    <text evidence="1">Belongs to the bacterial solute-binding protein 5 family.</text>
</comment>
<dbReference type="Pfam" id="PF00496">
    <property type="entry name" value="SBP_bac_5"/>
    <property type="match status" value="1"/>
</dbReference>
<dbReference type="InterPro" id="IPR039424">
    <property type="entry name" value="SBP_5"/>
</dbReference>
<dbReference type="PIRSF" id="PIRSF002741">
    <property type="entry name" value="MppA"/>
    <property type="match status" value="1"/>
</dbReference>
<keyword evidence="3 6" id="KW-0732">Signal</keyword>
<feature type="domain" description="Solute-binding protein family 5" evidence="7">
    <location>
        <begin position="65"/>
        <end position="446"/>
    </location>
</feature>
<evidence type="ECO:0000313" key="9">
    <source>
        <dbReference type="Proteomes" id="UP000307510"/>
    </source>
</evidence>
<protein>
    <submittedName>
        <fullName evidence="8">ABC transporter substrate-binding protein</fullName>
    </submittedName>
</protein>
<evidence type="ECO:0000256" key="2">
    <source>
        <dbReference type="ARBA" id="ARBA00022448"/>
    </source>
</evidence>
<evidence type="ECO:0000256" key="3">
    <source>
        <dbReference type="ARBA" id="ARBA00022729"/>
    </source>
</evidence>
<dbReference type="CDD" id="cd08493">
    <property type="entry name" value="PBP2_DppA_like"/>
    <property type="match status" value="1"/>
</dbReference>
<reference evidence="8 9" key="1">
    <citation type="submission" date="2019-05" db="EMBL/GenBank/DDBJ databases">
        <authorList>
            <person name="Moore K."/>
            <person name="O'Neill P."/>
            <person name="Farbos A."/>
            <person name="Studholme D.J."/>
        </authorList>
    </citation>
    <scope>NUCLEOTIDE SEQUENCE [LARGE SCALE GENOMIC DNA]</scope>
    <source>
        <strain evidence="8 9">DSM 9128</strain>
    </source>
</reference>
<feature type="chain" id="PRO_5024424602" evidence="6">
    <location>
        <begin position="21"/>
        <end position="528"/>
    </location>
</feature>
<dbReference type="GO" id="GO:0030288">
    <property type="term" value="C:outer membrane-bounded periplasmic space"/>
    <property type="evidence" value="ECO:0007669"/>
    <property type="project" value="TreeGrafter"/>
</dbReference>
<accession>A0A5R9AHC3</accession>
<evidence type="ECO:0000256" key="5">
    <source>
        <dbReference type="ARBA" id="ARBA00022927"/>
    </source>
</evidence>
<dbReference type="PANTHER" id="PTHR30290:SF38">
    <property type="entry name" value="D,D-DIPEPTIDE-BINDING PERIPLASMIC PROTEIN DDPA-RELATED"/>
    <property type="match status" value="1"/>
</dbReference>
<evidence type="ECO:0000256" key="4">
    <source>
        <dbReference type="ARBA" id="ARBA00022856"/>
    </source>
</evidence>
<keyword evidence="4" id="KW-0571">Peptide transport</keyword>
<dbReference type="PANTHER" id="PTHR30290">
    <property type="entry name" value="PERIPLASMIC BINDING COMPONENT OF ABC TRANSPORTER"/>
    <property type="match status" value="1"/>
</dbReference>
<dbReference type="FunFam" id="3.90.76.10:FF:000002">
    <property type="entry name" value="Dipeptide ABC transporter, substrate-binding protein"/>
    <property type="match status" value="1"/>
</dbReference>
<dbReference type="FunFam" id="3.40.190.10:FF:000036">
    <property type="entry name" value="Dipeptide ABC transporter, substrate-binding protein"/>
    <property type="match status" value="1"/>
</dbReference>
<dbReference type="RefSeq" id="WP_138212248.1">
    <property type="nucleotide sequence ID" value="NZ_VASG01000001.1"/>
</dbReference>
<dbReference type="Gene3D" id="3.90.76.10">
    <property type="entry name" value="Dipeptide-binding Protein, Domain 1"/>
    <property type="match status" value="1"/>
</dbReference>
<reference evidence="9" key="2">
    <citation type="submission" date="2019-06" db="EMBL/GenBank/DDBJ databases">
        <title>AzeR, a transcriptional regulator that responds to azelaic acid in Pseudomonas nitroreducens.</title>
        <authorList>
            <person name="Bez C."/>
            <person name="Javvadi S.G."/>
            <person name="Bertani I."/>
            <person name="Devescovi G."/>
            <person name="Studholme D.J."/>
            <person name="Geller A."/>
            <person name="Levy A."/>
            <person name="Venturi V."/>
        </authorList>
    </citation>
    <scope>NUCLEOTIDE SEQUENCE [LARGE SCALE GENOMIC DNA]</scope>
    <source>
        <strain evidence="9">DSM 9128</strain>
    </source>
</reference>
<evidence type="ECO:0000259" key="7">
    <source>
        <dbReference type="Pfam" id="PF00496"/>
    </source>
</evidence>
<dbReference type="GO" id="GO:0015031">
    <property type="term" value="P:protein transport"/>
    <property type="evidence" value="ECO:0007669"/>
    <property type="project" value="UniProtKB-KW"/>
</dbReference>
<dbReference type="InterPro" id="IPR000914">
    <property type="entry name" value="SBP_5_dom"/>
</dbReference>
<dbReference type="Gene3D" id="3.10.105.10">
    <property type="entry name" value="Dipeptide-binding Protein, Domain 3"/>
    <property type="match status" value="1"/>
</dbReference>
<dbReference type="GO" id="GO:0043190">
    <property type="term" value="C:ATP-binding cassette (ABC) transporter complex"/>
    <property type="evidence" value="ECO:0007669"/>
    <property type="project" value="InterPro"/>
</dbReference>
<dbReference type="GO" id="GO:0042938">
    <property type="term" value="P:dipeptide transport"/>
    <property type="evidence" value="ECO:0007669"/>
    <property type="project" value="TreeGrafter"/>
</dbReference>
<proteinExistence type="inferred from homology"/>
<keyword evidence="2" id="KW-0813">Transport</keyword>
<sequence length="528" mass="58410">MPIPRLIPLLLALGSGTALAQNLVVCTEASPEGFDIVQYTGAVTADASGQTVFNRLADFRPGTTEVVPSLAQSWEVSPDGLTYTFHLRPDVKFHTTDYFKPTRALNADDVLWTFQRPLDPKHPWHDSSARGYAYFDAMGMRDLIKSVEKVDDLTVRFTLNHPESPFLADMAMDFASIYSAEYGDQLLAAGKQGQLNNLPIGTGPFVFNRYAKDAQVRFRANPDYFGGKPKIDNLIFAITPDSNVRLQKIRRNECQIALYPKPSDVPGLEQDKNLAVDSIDALLTTYVALNTRHKPLDDVRVRQAINLAFDKKAMLDAVYGAGAATPAINPYPATLLGYDKDIQDWPNDPERARALLKEAGVENLKLTLFTRNGSSSTIPNAAQMAQMLQSDLAKVGITLDIRTLEFGELIKRIKAGEHDLSLYGGWAGDNGDPDNFLSPNLSCAAAKSGENHAFWCDQGFETLIQEARQTSDNAKRAELYKKATSIFHEQAPWIPLAHPKLFNVRRSNVSGYTISPLTKNNFADVQIQ</sequence>
<dbReference type="SUPFAM" id="SSF53850">
    <property type="entry name" value="Periplasmic binding protein-like II"/>
    <property type="match status" value="1"/>
</dbReference>
<evidence type="ECO:0000313" key="8">
    <source>
        <dbReference type="EMBL" id="TLP77910.1"/>
    </source>
</evidence>
<feature type="signal peptide" evidence="6">
    <location>
        <begin position="1"/>
        <end position="20"/>
    </location>
</feature>
<gene>
    <name evidence="8" type="ORF">FEA48_01580</name>
</gene>
<organism evidence="8 9">
    <name type="scientific">Pseudomonas nitroreducens</name>
    <dbReference type="NCBI Taxonomy" id="46680"/>
    <lineage>
        <taxon>Bacteria</taxon>
        <taxon>Pseudomonadati</taxon>
        <taxon>Pseudomonadota</taxon>
        <taxon>Gammaproteobacteria</taxon>
        <taxon>Pseudomonadales</taxon>
        <taxon>Pseudomonadaceae</taxon>
        <taxon>Pseudomonas</taxon>
    </lineage>
</organism>
<name>A0A5R9AHC3_PSENT</name>
<dbReference type="GO" id="GO:1904680">
    <property type="term" value="F:peptide transmembrane transporter activity"/>
    <property type="evidence" value="ECO:0007669"/>
    <property type="project" value="TreeGrafter"/>
</dbReference>
<evidence type="ECO:0000256" key="1">
    <source>
        <dbReference type="ARBA" id="ARBA00005695"/>
    </source>
</evidence>
<dbReference type="InterPro" id="IPR030678">
    <property type="entry name" value="Peptide/Ni-bd"/>
</dbReference>
<dbReference type="EMBL" id="VASG01000001">
    <property type="protein sequence ID" value="TLP77910.1"/>
    <property type="molecule type" value="Genomic_DNA"/>
</dbReference>
<dbReference type="FunFam" id="3.10.105.10:FF:000002">
    <property type="entry name" value="Dipeptide ABC transporter, substrate-binding protein"/>
    <property type="match status" value="1"/>
</dbReference>